<feature type="compositionally biased region" description="Basic and acidic residues" evidence="2">
    <location>
        <begin position="1"/>
        <end position="12"/>
    </location>
</feature>
<feature type="compositionally biased region" description="Basic and acidic residues" evidence="2">
    <location>
        <begin position="781"/>
        <end position="790"/>
    </location>
</feature>
<accession>A0A0N4Y1P6</accession>
<keyword evidence="1" id="KW-0175">Coiled coil</keyword>
<feature type="coiled-coil region" evidence="1">
    <location>
        <begin position="1729"/>
        <end position="1812"/>
    </location>
</feature>
<dbReference type="Proteomes" id="UP000271162">
    <property type="component" value="Unassembled WGS sequence"/>
</dbReference>
<dbReference type="SUPFAM" id="SSF54236">
    <property type="entry name" value="Ubiquitin-like"/>
    <property type="match status" value="1"/>
</dbReference>
<dbReference type="PANTHER" id="PTHR23322">
    <property type="entry name" value="FAS-ASSOCIATED PROTEIN"/>
    <property type="match status" value="1"/>
</dbReference>
<feature type="compositionally biased region" description="Basic and acidic residues" evidence="2">
    <location>
        <begin position="1134"/>
        <end position="1158"/>
    </location>
</feature>
<feature type="compositionally biased region" description="Basic and acidic residues" evidence="2">
    <location>
        <begin position="635"/>
        <end position="660"/>
    </location>
</feature>
<dbReference type="GO" id="GO:0043130">
    <property type="term" value="F:ubiquitin binding"/>
    <property type="evidence" value="ECO:0007669"/>
    <property type="project" value="TreeGrafter"/>
</dbReference>
<protein>
    <submittedName>
        <fullName evidence="6">UBX domain-containing protein</fullName>
    </submittedName>
</protein>
<sequence length="1910" mass="211195">MIADRSTDRKYLSDGGTSEGSDQRTNQNPLEQNTSDGGGVAILTREQNPDANPLTNLLNAARDGSGVADLSEEDVLTAVQALTERYSSKFPVSTPPHSTEEQNVPLPVNPPSEAKDATLQEVGRKKKRPKRIQISPNYPSCVDHPGIRAGSISVTDQIGVNQLGIPCSGTSHRTVSSCKTPKSDDATTAREHRLVHSTKSQVDVTTRDSKEAPQKVQEMETAVPLETETRKKVEAVDATIKTARETETRTDISTVSSVTVKTKTTRRTVRTPRSTDRSSYAGERTSTRARCSQSGKRVIRTPKKGRATNRGLVDIDKVRRKGPKDLTKKQMIITKNELDASTARERKLEVQPGQDNVKTAKESEVLSKEKGKEGIDEVSTTRHELPALAAHVESDNLGTAKDSKDTTELAEGVQSKKEKANEDLDVSTAQRELPTLAAEPENLGTARDSKVSEVVEGAPSEKEKGKEELDVSTARQEQSTLAAPVERDHLSTARDYKEAVVVDERRPFEEVGHKEPEVSTAQQELPPLPAQMEPGNLFTARDSKDGGMDKEGPDVSTARTELPTIPADVEKASLSTAKDVKESETVDGGRPLTEEGVVYTAIEQKYEQQPLLETLDAMQAPISYLQTSEPVSDLDTAKDSKESETLGDVHPKQEKGREELDASTARLEMPTLQAHEEQDGLGTATEKGKEELDVPTARQEQPTQVAPVEQDNLGTARDSKEIEAIYGGCPFKEVEHKELDDTTNRQEQSTQVAPVEQDNLGTARDSKETEAEGSRPLAHQGHKEVDDSTALHELPTLPAHAESANLGTARVSIDDGHPTQEKGKEEPNVPTAQLELSTLRTPVEHDSVRTSRASKDHATVEGVQSRKEKAKEELDAPTARLELSTLRTPVEHDSVRTSRASKDHETVEGVQSREEKAKEELDAPTARLEQPMEEAHVEQTKLDTARHPKDSELVKGGQLEKIEVKEDLEKLSTARHELHTLPAHMAQDNLGTARESIDDVHPTQEKDKKNKEESDASTARLELSTLRTPKEPDSLCTANASKNHKAVEGVQSRKEKAEEVLDVSTARLEQPMKAAHVEQTGLDTARHSNDSELVEGGQLEKNEVKEGLDKLSTARHELPTLPAHMVPDNLGTARDSKETEQAKDGQLEKNEVKADLDKLSTARHELAMLPAHMAQDNLGTARDSIDDGHPTQEKDKEEPDASTARHELPTLRTPKEPDSLSTSGASKDNEKVEGAQSMKERAKEEFHVSTARLEQPMDTVHAEQIRLDTARHSKESEMVEGGQLEKNDVKEDHDNLSTARHELPTLAAHMEPDNLGTRDSKETEQTKDGQLEKNEVKEDLDKLSTARHELPTLPAHMEQDNLGTARDSKETEVVEGVQSIEERAKEELVVSTAQYQQTPLPAHVESDKLVTARDSNEAGKVERRRRRPFREVGPREPVTTAVEQKYEPQPVFESFEAVPAPLTYLYTSEPVSDLDTVPSHGQHDSVSTAKGIGEPILSARAPTSPLLTAVPASEESTAVGTNMDAIVQGIATALANASERRPSDFSFSRMFPALFGQSAPQAGSSASDSSVATGAARNALLPPAYRVPSPPRRPSDPKRDVVLFLSIYANKHAIASKRTVEFFIGSYEAAQREARNDVRLIIVFIHDPNLEESSRFIDHAINSIEFSDLVDRHRILLWGIGNDSEEGKFVAYNLHVNKYPFLALMCPRADGRFFSARRITGFTTATDLVSRLERSIEIVRVDLKDLREQRDKVLEDRRLMQEQERAYKESAERDKQRILAARKAKLEKLEADERERKKKKEYEERRKELVNIQVRFPCGKKFAKKFDIDDSMEKLFTAILRHDNCPDFFTVASGFPRRQLHCAPEWYHNLLSEQLEADGIQPIAYKTPSSFRAAGFNSKAVGVFVNSHSH</sequence>
<feature type="compositionally biased region" description="Basic and acidic residues" evidence="2">
    <location>
        <begin position="541"/>
        <end position="553"/>
    </location>
</feature>
<dbReference type="InterPro" id="IPR036249">
    <property type="entry name" value="Thioredoxin-like_sf"/>
</dbReference>
<dbReference type="InterPro" id="IPR001012">
    <property type="entry name" value="UBX_dom"/>
</dbReference>
<feature type="compositionally biased region" description="Basic and acidic residues" evidence="2">
    <location>
        <begin position="507"/>
        <end position="517"/>
    </location>
</feature>
<organism evidence="6">
    <name type="scientific">Nippostrongylus brasiliensis</name>
    <name type="common">Rat hookworm</name>
    <dbReference type="NCBI Taxonomy" id="27835"/>
    <lineage>
        <taxon>Eukaryota</taxon>
        <taxon>Metazoa</taxon>
        <taxon>Ecdysozoa</taxon>
        <taxon>Nematoda</taxon>
        <taxon>Chromadorea</taxon>
        <taxon>Rhabditida</taxon>
        <taxon>Rhabditina</taxon>
        <taxon>Rhabditomorpha</taxon>
        <taxon>Strongyloidea</taxon>
        <taxon>Heligmosomidae</taxon>
        <taxon>Nippostrongylus</taxon>
    </lineage>
</organism>
<feature type="compositionally biased region" description="Basic and acidic residues" evidence="2">
    <location>
        <begin position="358"/>
        <end position="385"/>
    </location>
</feature>
<dbReference type="Gene3D" id="3.10.20.90">
    <property type="entry name" value="Phosphatidylinositol 3-kinase Catalytic Subunit, Chain A, domain 1"/>
    <property type="match status" value="1"/>
</dbReference>
<feature type="compositionally biased region" description="Polar residues" evidence="2">
    <location>
        <begin position="169"/>
        <end position="180"/>
    </location>
</feature>
<evidence type="ECO:0000256" key="1">
    <source>
        <dbReference type="SAM" id="Coils"/>
    </source>
</evidence>
<dbReference type="STRING" id="27835.A0A0N4Y1P6"/>
<dbReference type="InterPro" id="IPR050730">
    <property type="entry name" value="UBX_domain-protein"/>
</dbReference>
<dbReference type="EMBL" id="UYSL01020158">
    <property type="protein sequence ID" value="VDL73147.1"/>
    <property type="molecule type" value="Genomic_DNA"/>
</dbReference>
<feature type="region of interest" description="Disordered" evidence="2">
    <location>
        <begin position="507"/>
        <end position="565"/>
    </location>
</feature>
<feature type="region of interest" description="Disordered" evidence="2">
    <location>
        <begin position="733"/>
        <end position="958"/>
    </location>
</feature>
<feature type="compositionally biased region" description="Basic and acidic residues" evidence="2">
    <location>
        <begin position="812"/>
        <end position="827"/>
    </location>
</feature>
<evidence type="ECO:0000313" key="4">
    <source>
        <dbReference type="EMBL" id="VDL73147.1"/>
    </source>
</evidence>
<feature type="compositionally biased region" description="Basic and acidic residues" evidence="2">
    <location>
        <begin position="733"/>
        <end position="744"/>
    </location>
</feature>
<dbReference type="WBParaSite" id="NBR_0000955701-mRNA-1">
    <property type="protein sequence ID" value="NBR_0000955701-mRNA-1"/>
    <property type="gene ID" value="NBR_0000955701"/>
</dbReference>
<feature type="compositionally biased region" description="Basic and acidic residues" evidence="2">
    <location>
        <begin position="842"/>
        <end position="874"/>
    </location>
</feature>
<feature type="compositionally biased region" description="Polar residues" evidence="2">
    <location>
        <begin position="830"/>
        <end position="840"/>
    </location>
</feature>
<feature type="region of interest" description="Disordered" evidence="2">
    <location>
        <begin position="88"/>
        <end position="143"/>
    </location>
</feature>
<feature type="compositionally biased region" description="Basic and acidic residues" evidence="2">
    <location>
        <begin position="1227"/>
        <end position="1247"/>
    </location>
</feature>
<evidence type="ECO:0000256" key="2">
    <source>
        <dbReference type="SAM" id="MobiDB-lite"/>
    </source>
</evidence>
<feature type="compositionally biased region" description="Basic and acidic residues" evidence="2">
    <location>
        <begin position="764"/>
        <end position="773"/>
    </location>
</feature>
<feature type="region of interest" description="Disordered" evidence="2">
    <location>
        <begin position="343"/>
        <end position="491"/>
    </location>
</feature>
<evidence type="ECO:0000259" key="3">
    <source>
        <dbReference type="PROSITE" id="PS50033"/>
    </source>
</evidence>
<feature type="domain" description="UBX" evidence="3">
    <location>
        <begin position="1805"/>
        <end position="1858"/>
    </location>
</feature>
<reference evidence="4 5" key="2">
    <citation type="submission" date="2018-11" db="EMBL/GenBank/DDBJ databases">
        <authorList>
            <consortium name="Pathogen Informatics"/>
        </authorList>
    </citation>
    <scope>NUCLEOTIDE SEQUENCE [LARGE SCALE GENOMIC DNA]</scope>
</reference>
<evidence type="ECO:0000313" key="5">
    <source>
        <dbReference type="Proteomes" id="UP000271162"/>
    </source>
</evidence>
<reference evidence="6" key="1">
    <citation type="submission" date="2017-02" db="UniProtKB">
        <authorList>
            <consortium name="WormBaseParasite"/>
        </authorList>
    </citation>
    <scope>IDENTIFICATION</scope>
</reference>
<dbReference type="SMART" id="SM00594">
    <property type="entry name" value="UAS"/>
    <property type="match status" value="1"/>
</dbReference>
<feature type="compositionally biased region" description="Basic and acidic residues" evidence="2">
    <location>
        <begin position="933"/>
        <end position="958"/>
    </location>
</feature>
<feature type="region of interest" description="Disordered" evidence="2">
    <location>
        <begin position="258"/>
        <end position="286"/>
    </location>
</feature>
<feature type="region of interest" description="Disordered" evidence="2">
    <location>
        <begin position="169"/>
        <end position="220"/>
    </location>
</feature>
<feature type="compositionally biased region" description="Basic and acidic residues" evidence="2">
    <location>
        <begin position="181"/>
        <end position="194"/>
    </location>
</feature>
<feature type="compositionally biased region" description="Polar residues" evidence="2">
    <location>
        <begin position="45"/>
        <end position="58"/>
    </location>
</feature>
<feature type="compositionally biased region" description="Basic and acidic residues" evidence="2">
    <location>
        <begin position="995"/>
        <end position="1014"/>
    </location>
</feature>
<feature type="region of interest" description="Disordered" evidence="2">
    <location>
        <begin position="973"/>
        <end position="1103"/>
    </location>
</feature>
<dbReference type="Gene3D" id="3.40.30.10">
    <property type="entry name" value="Glutaredoxin"/>
    <property type="match status" value="1"/>
</dbReference>
<proteinExistence type="predicted"/>
<feature type="region of interest" description="Disordered" evidence="2">
    <location>
        <begin position="1"/>
        <end position="58"/>
    </location>
</feature>
<feature type="region of interest" description="Disordered" evidence="2">
    <location>
        <begin position="1414"/>
        <end position="1441"/>
    </location>
</feature>
<name>A0A0N4Y1P6_NIPBR</name>
<dbReference type="InterPro" id="IPR006577">
    <property type="entry name" value="UAS"/>
</dbReference>
<feature type="compositionally biased region" description="Basic and acidic residues" evidence="2">
    <location>
        <begin position="1183"/>
        <end position="1218"/>
    </location>
</feature>
<feature type="region of interest" description="Disordered" evidence="2">
    <location>
        <begin position="1175"/>
        <end position="1376"/>
    </location>
</feature>
<evidence type="ECO:0000313" key="6">
    <source>
        <dbReference type="WBParaSite" id="NBR_0000955701-mRNA-1"/>
    </source>
</evidence>
<feature type="compositionally biased region" description="Basic and acidic residues" evidence="2">
    <location>
        <begin position="1260"/>
        <end position="1303"/>
    </location>
</feature>
<dbReference type="OMA" id="PAHMAQD"/>
<feature type="compositionally biased region" description="Basic and acidic residues" evidence="2">
    <location>
        <begin position="1045"/>
        <end position="1059"/>
    </location>
</feature>
<feature type="compositionally biased region" description="Basic and acidic residues" evidence="2">
    <location>
        <begin position="1310"/>
        <end position="1350"/>
    </location>
</feature>
<keyword evidence="5" id="KW-1185">Reference proteome</keyword>
<feature type="compositionally biased region" description="Polar residues" evidence="2">
    <location>
        <begin position="15"/>
        <end position="35"/>
    </location>
</feature>
<feature type="compositionally biased region" description="Basic and acidic residues" evidence="2">
    <location>
        <begin position="447"/>
        <end position="469"/>
    </location>
</feature>
<gene>
    <name evidence="4" type="ORF">NBR_LOCUS9558</name>
</gene>
<dbReference type="InterPro" id="IPR029071">
    <property type="entry name" value="Ubiquitin-like_domsf"/>
</dbReference>
<feature type="region of interest" description="Disordered" evidence="2">
    <location>
        <begin position="626"/>
        <end position="720"/>
    </location>
</feature>
<dbReference type="PROSITE" id="PS50033">
    <property type="entry name" value="UBX"/>
    <property type="match status" value="1"/>
</dbReference>
<feature type="region of interest" description="Disordered" evidence="2">
    <location>
        <begin position="1115"/>
        <end position="1158"/>
    </location>
</feature>
<feature type="compositionally biased region" description="Basic and acidic residues" evidence="2">
    <location>
        <begin position="889"/>
        <end position="921"/>
    </location>
</feature>
<dbReference type="SUPFAM" id="SSF52833">
    <property type="entry name" value="Thioredoxin-like"/>
    <property type="match status" value="1"/>
</dbReference>